<comment type="caution">
    <text evidence="2">The sequence shown here is derived from an EMBL/GenBank/DDBJ whole genome shotgun (WGS) entry which is preliminary data.</text>
</comment>
<evidence type="ECO:0000313" key="3">
    <source>
        <dbReference type="Proteomes" id="UP000463051"/>
    </source>
</evidence>
<name>A0A7X2L5V3_9BACL</name>
<dbReference type="AlphaFoldDB" id="A0A7X2L5V3"/>
<accession>A0A7X2L5V3</accession>
<evidence type="ECO:0000313" key="2">
    <source>
        <dbReference type="EMBL" id="MRN57351.1"/>
    </source>
</evidence>
<gene>
    <name evidence="2" type="ORF">GJB61_30950</name>
</gene>
<dbReference type="EMBL" id="WJXB01000025">
    <property type="protein sequence ID" value="MRN57351.1"/>
    <property type="molecule type" value="Genomic_DNA"/>
</dbReference>
<keyword evidence="3" id="KW-1185">Reference proteome</keyword>
<organism evidence="2 3">
    <name type="scientific">Paenibacillus monticola</name>
    <dbReference type="NCBI Taxonomy" id="2666075"/>
    <lineage>
        <taxon>Bacteria</taxon>
        <taxon>Bacillati</taxon>
        <taxon>Bacillota</taxon>
        <taxon>Bacilli</taxon>
        <taxon>Bacillales</taxon>
        <taxon>Paenibacillaceae</taxon>
        <taxon>Paenibacillus</taxon>
    </lineage>
</organism>
<proteinExistence type="predicted"/>
<evidence type="ECO:0000256" key="1">
    <source>
        <dbReference type="SAM" id="MobiDB-lite"/>
    </source>
</evidence>
<feature type="region of interest" description="Disordered" evidence="1">
    <location>
        <begin position="1"/>
        <end position="30"/>
    </location>
</feature>
<dbReference type="RefSeq" id="WP_154122833.1">
    <property type="nucleotide sequence ID" value="NZ_WJXB01000025.1"/>
</dbReference>
<reference evidence="2 3" key="1">
    <citation type="submission" date="2019-11" db="EMBL/GenBank/DDBJ databases">
        <title>Paenibacillus monticola sp. nov., a novel PGPR strain isolated from mountain sample in China.</title>
        <authorList>
            <person name="Zhao Q."/>
            <person name="Li H.-P."/>
            <person name="Zhang J.-L."/>
        </authorList>
    </citation>
    <scope>NUCLEOTIDE SEQUENCE [LARGE SCALE GENOMIC DNA]</scope>
    <source>
        <strain evidence="2 3">LC-T2</strain>
    </source>
</reference>
<sequence>MEHEEKREEPGKFMGDGFEPAPTNVVGDWGNSDGFSLWDSAAGSPEDWMKDWEGRQKTHDMFHDSYD</sequence>
<dbReference type="Proteomes" id="UP000463051">
    <property type="component" value="Unassembled WGS sequence"/>
</dbReference>
<protein>
    <submittedName>
        <fullName evidence="2">Uncharacterized protein</fullName>
    </submittedName>
</protein>
<feature type="compositionally biased region" description="Basic and acidic residues" evidence="1">
    <location>
        <begin position="1"/>
        <end position="11"/>
    </location>
</feature>